<evidence type="ECO:0000313" key="1">
    <source>
        <dbReference type="EMBL" id="SVD83727.1"/>
    </source>
</evidence>
<accession>A0A382YKA0</accession>
<organism evidence="1">
    <name type="scientific">marine metagenome</name>
    <dbReference type="NCBI Taxonomy" id="408172"/>
    <lineage>
        <taxon>unclassified sequences</taxon>
        <taxon>metagenomes</taxon>
        <taxon>ecological metagenomes</taxon>
    </lineage>
</organism>
<reference evidence="1" key="1">
    <citation type="submission" date="2018-05" db="EMBL/GenBank/DDBJ databases">
        <authorList>
            <person name="Lanie J.A."/>
            <person name="Ng W.-L."/>
            <person name="Kazmierczak K.M."/>
            <person name="Andrzejewski T.M."/>
            <person name="Davidsen T.M."/>
            <person name="Wayne K.J."/>
            <person name="Tettelin H."/>
            <person name="Glass J.I."/>
            <person name="Rusch D."/>
            <person name="Podicherti R."/>
            <person name="Tsui H.-C.T."/>
            <person name="Winkler M.E."/>
        </authorList>
    </citation>
    <scope>NUCLEOTIDE SEQUENCE</scope>
</reference>
<dbReference type="EMBL" id="UINC01176549">
    <property type="protein sequence ID" value="SVD83727.1"/>
    <property type="molecule type" value="Genomic_DNA"/>
</dbReference>
<feature type="non-terminal residue" evidence="1">
    <location>
        <position position="1"/>
    </location>
</feature>
<sequence length="28" mass="2951">VKGFAVLGLGIAVDVLVGRDTHHRILPP</sequence>
<name>A0A382YKA0_9ZZZZ</name>
<dbReference type="AlphaFoldDB" id="A0A382YKA0"/>
<gene>
    <name evidence="1" type="ORF">METZ01_LOCUS436581</name>
</gene>
<proteinExistence type="predicted"/>
<protein>
    <submittedName>
        <fullName evidence="1">Uncharacterized protein</fullName>
    </submittedName>
</protein>